<evidence type="ECO:0000313" key="5">
    <source>
        <dbReference type="EMBL" id="EON76220.1"/>
    </source>
</evidence>
<keyword evidence="3 5" id="KW-0418">Kinase</keyword>
<dbReference type="InterPro" id="IPR050306">
    <property type="entry name" value="PfkB_Carbo_kinase"/>
</dbReference>
<dbReference type="STRING" id="1232681.ADIS_3348"/>
<evidence type="ECO:0000256" key="3">
    <source>
        <dbReference type="ARBA" id="ARBA00022777"/>
    </source>
</evidence>
<dbReference type="InterPro" id="IPR002173">
    <property type="entry name" value="Carboh/pur_kinase_PfkB_CS"/>
</dbReference>
<dbReference type="CDD" id="cd01167">
    <property type="entry name" value="bac_FRK"/>
    <property type="match status" value="1"/>
</dbReference>
<dbReference type="PROSITE" id="PS00583">
    <property type="entry name" value="PFKB_KINASES_1"/>
    <property type="match status" value="1"/>
</dbReference>
<dbReference type="RefSeq" id="WP_010855481.1">
    <property type="nucleotide sequence ID" value="NZ_AQHR01000088.1"/>
</dbReference>
<dbReference type="Proteomes" id="UP000013909">
    <property type="component" value="Unassembled WGS sequence"/>
</dbReference>
<dbReference type="InterPro" id="IPR029056">
    <property type="entry name" value="Ribokinase-like"/>
</dbReference>
<dbReference type="AlphaFoldDB" id="R7ZQ28"/>
<accession>R7ZQ28</accession>
<reference evidence="5 6" key="1">
    <citation type="submission" date="2013-02" db="EMBL/GenBank/DDBJ databases">
        <title>A novel strain isolated from Lonar lake, Maharashtra, India.</title>
        <authorList>
            <person name="Singh A."/>
        </authorList>
    </citation>
    <scope>NUCLEOTIDE SEQUENCE [LARGE SCALE GENOMIC DNA]</scope>
    <source>
        <strain evidence="5 6">AK24</strain>
    </source>
</reference>
<dbReference type="OrthoDB" id="9813569at2"/>
<keyword evidence="2 5" id="KW-0808">Transferase</keyword>
<feature type="domain" description="Carbohydrate kinase PfkB" evidence="4">
    <location>
        <begin position="19"/>
        <end position="282"/>
    </location>
</feature>
<dbReference type="PANTHER" id="PTHR43085">
    <property type="entry name" value="HEXOKINASE FAMILY MEMBER"/>
    <property type="match status" value="1"/>
</dbReference>
<organism evidence="5 6">
    <name type="scientific">Lunatimonas lonarensis</name>
    <dbReference type="NCBI Taxonomy" id="1232681"/>
    <lineage>
        <taxon>Bacteria</taxon>
        <taxon>Pseudomonadati</taxon>
        <taxon>Bacteroidota</taxon>
        <taxon>Cytophagia</taxon>
        <taxon>Cytophagales</taxon>
        <taxon>Cyclobacteriaceae</taxon>
    </lineage>
</organism>
<dbReference type="EC" id="2.7.1.4" evidence="5"/>
<dbReference type="GO" id="GO:0008865">
    <property type="term" value="F:fructokinase activity"/>
    <property type="evidence" value="ECO:0007669"/>
    <property type="project" value="UniProtKB-EC"/>
</dbReference>
<comment type="similarity">
    <text evidence="1">Belongs to the carbohydrate kinase PfkB family.</text>
</comment>
<evidence type="ECO:0000256" key="2">
    <source>
        <dbReference type="ARBA" id="ARBA00022679"/>
    </source>
</evidence>
<sequence length="294" mass="32436">MAKKAICFGEMLWDVFPKKKIAGGAPMNVALHLQHLGLETSMISRVGKDKMGADLIRFVESYGLDTSLIQTDETLPTGTVHVDDSDPENIKYEIVKPAAWDRIEWNESIRRNALLADAFIYGSLALREPLSRGTLFDILAQTDCLKVLDINLRPPFYTAELIEQLLNSCNVLKINEEELTTIAGFHNLPTKMSLALERLAEQFDIELLCVTLGAKGALIYQDGEVISHPGYPVTVKDTVGSGDAFLAGFVANYLEKKPLEQTLDYACALGALVATKEGGTPSYQQEEIDQLKKT</sequence>
<dbReference type="SUPFAM" id="SSF53613">
    <property type="entry name" value="Ribokinase-like"/>
    <property type="match status" value="1"/>
</dbReference>
<dbReference type="InterPro" id="IPR011611">
    <property type="entry name" value="PfkB_dom"/>
</dbReference>
<gene>
    <name evidence="5" type="ORF">ADIS_3348</name>
</gene>
<evidence type="ECO:0000259" key="4">
    <source>
        <dbReference type="Pfam" id="PF00294"/>
    </source>
</evidence>
<dbReference type="EMBL" id="AQHR01000088">
    <property type="protein sequence ID" value="EON76220.1"/>
    <property type="molecule type" value="Genomic_DNA"/>
</dbReference>
<protein>
    <submittedName>
        <fullName evidence="5">Fructokinase</fullName>
        <ecNumber evidence="5">2.7.1.4</ecNumber>
    </submittedName>
</protein>
<dbReference type="PROSITE" id="PS00584">
    <property type="entry name" value="PFKB_KINASES_2"/>
    <property type="match status" value="1"/>
</dbReference>
<keyword evidence="6" id="KW-1185">Reference proteome</keyword>
<dbReference type="PATRIC" id="fig|1288963.3.peg.3341"/>
<dbReference type="PANTHER" id="PTHR43085:SF57">
    <property type="entry name" value="CARBOHYDRATE KINASE PFKB DOMAIN-CONTAINING PROTEIN"/>
    <property type="match status" value="1"/>
</dbReference>
<dbReference type="Gene3D" id="3.40.1190.20">
    <property type="match status" value="1"/>
</dbReference>
<evidence type="ECO:0000256" key="1">
    <source>
        <dbReference type="ARBA" id="ARBA00010688"/>
    </source>
</evidence>
<proteinExistence type="inferred from homology"/>
<comment type="caution">
    <text evidence="5">The sequence shown here is derived from an EMBL/GenBank/DDBJ whole genome shotgun (WGS) entry which is preliminary data.</text>
</comment>
<evidence type="ECO:0000313" key="6">
    <source>
        <dbReference type="Proteomes" id="UP000013909"/>
    </source>
</evidence>
<dbReference type="Pfam" id="PF00294">
    <property type="entry name" value="PfkB"/>
    <property type="match status" value="1"/>
</dbReference>
<name>R7ZQ28_9BACT</name>